<evidence type="ECO:0000313" key="4">
    <source>
        <dbReference type="Proteomes" id="UP001227192"/>
    </source>
</evidence>
<dbReference type="Pfam" id="PF06602">
    <property type="entry name" value="Myotub-related"/>
    <property type="match status" value="1"/>
</dbReference>
<dbReference type="PANTHER" id="PTHR10807:SF128">
    <property type="entry name" value="PHOSPHATIDYLINOSITOL-3,5-BISPHOSPHATE 3-PHOSPHATASE"/>
    <property type="match status" value="1"/>
</dbReference>
<dbReference type="AlphaFoldDB" id="A0AAI9X3A4"/>
<organism evidence="3 4">
    <name type="scientific">Penicillium thymicola</name>
    <dbReference type="NCBI Taxonomy" id="293382"/>
    <lineage>
        <taxon>Eukaryota</taxon>
        <taxon>Fungi</taxon>
        <taxon>Dikarya</taxon>
        <taxon>Ascomycota</taxon>
        <taxon>Pezizomycotina</taxon>
        <taxon>Eurotiomycetes</taxon>
        <taxon>Eurotiomycetidae</taxon>
        <taxon>Eurotiales</taxon>
        <taxon>Aspergillaceae</taxon>
        <taxon>Penicillium</taxon>
    </lineage>
</organism>
<dbReference type="GO" id="GO:0005737">
    <property type="term" value="C:cytoplasm"/>
    <property type="evidence" value="ECO:0007669"/>
    <property type="project" value="TreeGrafter"/>
</dbReference>
<keyword evidence="4" id="KW-1185">Reference proteome</keyword>
<dbReference type="Pfam" id="PF21098">
    <property type="entry name" value="PH-GRAM_MTMR6-like"/>
    <property type="match status" value="1"/>
</dbReference>
<feature type="domain" description="Myotubularin phosphatase" evidence="2">
    <location>
        <begin position="133"/>
        <end position="176"/>
    </location>
</feature>
<dbReference type="PROSITE" id="PS51339">
    <property type="entry name" value="PPASE_MYOTUBULARIN"/>
    <property type="match status" value="1"/>
</dbReference>
<name>A0AAI9X3A4_PENTH</name>
<dbReference type="GO" id="GO:0016020">
    <property type="term" value="C:membrane"/>
    <property type="evidence" value="ECO:0007669"/>
    <property type="project" value="TreeGrafter"/>
</dbReference>
<dbReference type="PANTHER" id="PTHR10807">
    <property type="entry name" value="MYOTUBULARIN-RELATED"/>
    <property type="match status" value="1"/>
</dbReference>
<proteinExistence type="inferred from homology"/>
<dbReference type="EMBL" id="LACB01000579">
    <property type="protein sequence ID" value="KAJ9482310.1"/>
    <property type="molecule type" value="Genomic_DNA"/>
</dbReference>
<dbReference type="GO" id="GO:0046856">
    <property type="term" value="P:phosphatidylinositol dephosphorylation"/>
    <property type="evidence" value="ECO:0007669"/>
    <property type="project" value="TreeGrafter"/>
</dbReference>
<reference evidence="3" key="2">
    <citation type="journal article" date="2016" name="Fungal Biol.">
        <title>Ochratoxin A production by Penicillium thymicola.</title>
        <authorList>
            <person name="Nguyen H.D.T."/>
            <person name="McMullin D.R."/>
            <person name="Ponomareva E."/>
            <person name="Riley R."/>
            <person name="Pomraning K.R."/>
            <person name="Baker S.E."/>
            <person name="Seifert K.A."/>
        </authorList>
    </citation>
    <scope>NUCLEOTIDE SEQUENCE</scope>
    <source>
        <strain evidence="3">DAOM 180753</strain>
    </source>
</reference>
<dbReference type="InterPro" id="IPR030564">
    <property type="entry name" value="Myotubularin"/>
</dbReference>
<dbReference type="GO" id="GO:0004438">
    <property type="term" value="F:phosphatidylinositol-3-phosphate phosphatase activity"/>
    <property type="evidence" value="ECO:0007669"/>
    <property type="project" value="TreeGrafter"/>
</dbReference>
<dbReference type="Gene3D" id="2.30.29.30">
    <property type="entry name" value="Pleckstrin-homology domain (PH domain)/Phosphotyrosine-binding domain (PTB)"/>
    <property type="match status" value="1"/>
</dbReference>
<dbReference type="Proteomes" id="UP001227192">
    <property type="component" value="Unassembled WGS sequence"/>
</dbReference>
<dbReference type="InterPro" id="IPR010569">
    <property type="entry name" value="Myotubularin-like_Pase_dom"/>
</dbReference>
<comment type="caution">
    <text evidence="3">The sequence shown here is derived from an EMBL/GenBank/DDBJ whole genome shotgun (WGS) entry which is preliminary data.</text>
</comment>
<evidence type="ECO:0000259" key="2">
    <source>
        <dbReference type="PROSITE" id="PS51339"/>
    </source>
</evidence>
<accession>A0AAI9X3A4</accession>
<dbReference type="InterPro" id="IPR011993">
    <property type="entry name" value="PH-like_dom_sf"/>
</dbReference>
<sequence length="176" mass="20568">MSFQVDNVTLARRGEQVDGTLHLTPHHLIFSHTPPISPEDHIKGVITRPRELWITYPIIAFCTLRPAPAASRQLSSIRLRCRDFTFVCFYFINEHKAREVFESIKQWTCKSSRIDKLYAFTYQPPPPEKELNGWELYDPRKEWARQGCLDEGKAWRLSEINVNYEACSQANPNVLY</sequence>
<evidence type="ECO:0000313" key="3">
    <source>
        <dbReference type="EMBL" id="KAJ9482310.1"/>
    </source>
</evidence>
<protein>
    <recommendedName>
        <fullName evidence="2">Myotubularin phosphatase domain-containing protein</fullName>
    </recommendedName>
</protein>
<reference evidence="3" key="1">
    <citation type="submission" date="2015-06" db="EMBL/GenBank/DDBJ databases">
        <authorList>
            <person name="Nguyen H."/>
        </authorList>
    </citation>
    <scope>NUCLEOTIDE SEQUENCE</scope>
    <source>
        <strain evidence="3">DAOM 180753</strain>
    </source>
</reference>
<evidence type="ECO:0000256" key="1">
    <source>
        <dbReference type="ARBA" id="ARBA00007471"/>
    </source>
</evidence>
<dbReference type="SUPFAM" id="SSF50729">
    <property type="entry name" value="PH domain-like"/>
    <property type="match status" value="1"/>
</dbReference>
<comment type="similarity">
    <text evidence="1">Belongs to the protein-tyrosine phosphatase family. Non-receptor class myotubularin subfamily.</text>
</comment>
<dbReference type="InterPro" id="IPR048994">
    <property type="entry name" value="PH-GRAM_MTMR6-9"/>
</dbReference>
<gene>
    <name evidence="3" type="ORF">VN97_g11125</name>
</gene>